<comment type="caution">
    <text evidence="1">The sequence shown here is derived from an EMBL/GenBank/DDBJ whole genome shotgun (WGS) entry which is preliminary data.</text>
</comment>
<dbReference type="EMBL" id="BNBF01000008">
    <property type="protein sequence ID" value="GHG49480.1"/>
    <property type="molecule type" value="Genomic_DNA"/>
</dbReference>
<organism evidence="1 2">
    <name type="scientific">Streptomyces capoamus</name>
    <dbReference type="NCBI Taxonomy" id="68183"/>
    <lineage>
        <taxon>Bacteria</taxon>
        <taxon>Bacillati</taxon>
        <taxon>Actinomycetota</taxon>
        <taxon>Actinomycetes</taxon>
        <taxon>Kitasatosporales</taxon>
        <taxon>Streptomycetaceae</taxon>
        <taxon>Streptomyces</taxon>
    </lineage>
</organism>
<evidence type="ECO:0000313" key="1">
    <source>
        <dbReference type="EMBL" id="GHG49480.1"/>
    </source>
</evidence>
<sequence>MRRVSGVGGQKSFFSGYRSRIVPVPDELRGRAVVVEAWGWLGSAGGFQVVGVTRPRGRYTEKRAGQSGAMREKAHILLEPGECEEVRIIRGTHMAGRWKVRFLDAMSVPAMPSKVRGGASRFFQCPAPGTRIAAQFGDAGGRLGLYDERGRCIRVLAGRGHRFDDVVTVPDVKGLLAVEGPELKWGPLTKWSLEVMN</sequence>
<proteinExistence type="predicted"/>
<keyword evidence="2" id="KW-1185">Reference proteome</keyword>
<accession>A0A919EWX5</accession>
<gene>
    <name evidence="1" type="ORF">GCM10018980_30330</name>
</gene>
<protein>
    <submittedName>
        <fullName evidence="1">Uncharacterized protein</fullName>
    </submittedName>
</protein>
<reference evidence="2" key="1">
    <citation type="journal article" date="2019" name="Int. J. Syst. Evol. Microbiol.">
        <title>The Global Catalogue of Microorganisms (GCM) 10K type strain sequencing project: providing services to taxonomists for standard genome sequencing and annotation.</title>
        <authorList>
            <consortium name="The Broad Institute Genomics Platform"/>
            <consortium name="The Broad Institute Genome Sequencing Center for Infectious Disease"/>
            <person name="Wu L."/>
            <person name="Ma J."/>
        </authorList>
    </citation>
    <scope>NUCLEOTIDE SEQUENCE [LARGE SCALE GENOMIC DNA]</scope>
    <source>
        <strain evidence="2">JCM 4253</strain>
    </source>
</reference>
<dbReference type="Proteomes" id="UP000619355">
    <property type="component" value="Unassembled WGS sequence"/>
</dbReference>
<dbReference type="AlphaFoldDB" id="A0A919EWX5"/>
<evidence type="ECO:0000313" key="2">
    <source>
        <dbReference type="Proteomes" id="UP000619355"/>
    </source>
</evidence>
<name>A0A919EWX5_9ACTN</name>